<dbReference type="SUPFAM" id="SSF53335">
    <property type="entry name" value="S-adenosyl-L-methionine-dependent methyltransferases"/>
    <property type="match status" value="1"/>
</dbReference>
<reference evidence="4 5" key="1">
    <citation type="submission" date="2017-09" db="EMBL/GenBank/DDBJ databases">
        <title>Depth-based differentiation of microbial function through sediment-hosted aquifers and enrichment of novel symbionts in the deep terrestrial subsurface.</title>
        <authorList>
            <person name="Probst A.J."/>
            <person name="Ladd B."/>
            <person name="Jarett J.K."/>
            <person name="Geller-Mcgrath D.E."/>
            <person name="Sieber C.M."/>
            <person name="Emerson J.B."/>
            <person name="Anantharaman K."/>
            <person name="Thomas B.C."/>
            <person name="Malmstrom R."/>
            <person name="Stieglmeier M."/>
            <person name="Klingl A."/>
            <person name="Woyke T."/>
            <person name="Ryan C.M."/>
            <person name="Banfield J.F."/>
        </authorList>
    </citation>
    <scope>NUCLEOTIDE SEQUENCE [LARGE SCALE GENOMIC DNA]</scope>
    <source>
        <strain evidence="4">CG11_big_fil_rev_8_21_14_0_20_36_20</strain>
    </source>
</reference>
<evidence type="ECO:0000256" key="2">
    <source>
        <dbReference type="ARBA" id="ARBA00022679"/>
    </source>
</evidence>
<protein>
    <recommendedName>
        <fullName evidence="3">Methyltransferase domain-containing protein</fullName>
    </recommendedName>
</protein>
<dbReference type="Proteomes" id="UP000230564">
    <property type="component" value="Unassembled WGS sequence"/>
</dbReference>
<dbReference type="PANTHER" id="PTHR13069:SF21">
    <property type="entry name" value="ALKYLATED DNA REPAIR PROTEIN ALKB HOMOLOG 8"/>
    <property type="match status" value="1"/>
</dbReference>
<feature type="domain" description="Methyltransferase" evidence="3">
    <location>
        <begin position="44"/>
        <end position="137"/>
    </location>
</feature>
<comment type="caution">
    <text evidence="4">The sequence shown here is derived from an EMBL/GenBank/DDBJ whole genome shotgun (WGS) entry which is preliminary data.</text>
</comment>
<dbReference type="EMBL" id="PCWQ01000020">
    <property type="protein sequence ID" value="PIR06147.1"/>
    <property type="molecule type" value="Genomic_DNA"/>
</dbReference>
<name>A0A2H0NB89_9BACT</name>
<dbReference type="Gene3D" id="3.40.50.150">
    <property type="entry name" value="Vaccinia Virus protein VP39"/>
    <property type="match status" value="1"/>
</dbReference>
<gene>
    <name evidence="4" type="ORF">COV55_04700</name>
</gene>
<dbReference type="CDD" id="cd02440">
    <property type="entry name" value="AdoMet_MTases"/>
    <property type="match status" value="1"/>
</dbReference>
<keyword evidence="1" id="KW-0489">Methyltransferase</keyword>
<dbReference type="InterPro" id="IPR029063">
    <property type="entry name" value="SAM-dependent_MTases_sf"/>
</dbReference>
<evidence type="ECO:0000313" key="5">
    <source>
        <dbReference type="Proteomes" id="UP000230564"/>
    </source>
</evidence>
<evidence type="ECO:0000259" key="3">
    <source>
        <dbReference type="Pfam" id="PF13649"/>
    </source>
</evidence>
<dbReference type="PANTHER" id="PTHR13069">
    <property type="entry name" value="ALKYLATED DNA REPAIR PROTEIN ALKB HOMOLOG 8"/>
    <property type="match status" value="1"/>
</dbReference>
<dbReference type="Pfam" id="PF13649">
    <property type="entry name" value="Methyltransf_25"/>
    <property type="match status" value="1"/>
</dbReference>
<dbReference type="GO" id="GO:0032259">
    <property type="term" value="P:methylation"/>
    <property type="evidence" value="ECO:0007669"/>
    <property type="project" value="UniProtKB-KW"/>
</dbReference>
<sequence length="222" mass="26564">MSEKIKKDLQKIYNRISPDFSASRVYPWPELQVFIPYFKDNFKVLDLGCGNGRIIKLFEMNNKKCDYLGIDFSEKLIKEGQQKFPQANFKVGDITKVDFSAQSFDMVLIIATFHHLATKQERLDLLNKINSWLKPGGYLFMANWNLMQPKYLKYYFRRFFDKKSWNDFLIPWRADQKETLWRFYHSFTVGELKSLLERTNFKLEPKGVYKTEWNVNAFVTKK</sequence>
<accession>A0A2H0NB89</accession>
<dbReference type="GO" id="GO:0008168">
    <property type="term" value="F:methyltransferase activity"/>
    <property type="evidence" value="ECO:0007669"/>
    <property type="project" value="UniProtKB-KW"/>
</dbReference>
<dbReference type="InterPro" id="IPR041698">
    <property type="entry name" value="Methyltransf_25"/>
</dbReference>
<keyword evidence="2" id="KW-0808">Transferase</keyword>
<evidence type="ECO:0000256" key="1">
    <source>
        <dbReference type="ARBA" id="ARBA00022603"/>
    </source>
</evidence>
<organism evidence="4 5">
    <name type="scientific">Candidatus Komeilibacteria bacterium CG11_big_fil_rev_8_21_14_0_20_36_20</name>
    <dbReference type="NCBI Taxonomy" id="1974477"/>
    <lineage>
        <taxon>Bacteria</taxon>
        <taxon>Candidatus Komeiliibacteriota</taxon>
    </lineage>
</organism>
<dbReference type="AlphaFoldDB" id="A0A2H0NB89"/>
<evidence type="ECO:0000313" key="4">
    <source>
        <dbReference type="EMBL" id="PIR06147.1"/>
    </source>
</evidence>
<dbReference type="InterPro" id="IPR051422">
    <property type="entry name" value="AlkB_tRNA_MeTrf/Diox"/>
</dbReference>
<proteinExistence type="predicted"/>